<dbReference type="Pfam" id="PF00108">
    <property type="entry name" value="Thiolase_N"/>
    <property type="match status" value="1"/>
</dbReference>
<name>A0ABU8G7U0_9ACTN</name>
<dbReference type="Gene3D" id="3.40.47.10">
    <property type="match status" value="2"/>
</dbReference>
<comment type="similarity">
    <text evidence="1">Belongs to the thiolase-like superfamily. Thiolase family.</text>
</comment>
<feature type="domain" description="Thiolase N-terminal" evidence="5">
    <location>
        <begin position="5"/>
        <end position="108"/>
    </location>
</feature>
<evidence type="ECO:0000313" key="7">
    <source>
        <dbReference type="Proteomes" id="UP001365781"/>
    </source>
</evidence>
<evidence type="ECO:0000256" key="1">
    <source>
        <dbReference type="ARBA" id="ARBA00010982"/>
    </source>
</evidence>
<evidence type="ECO:0000259" key="5">
    <source>
        <dbReference type="Pfam" id="PF00108"/>
    </source>
</evidence>
<dbReference type="RefSeq" id="WP_336539426.1">
    <property type="nucleotide sequence ID" value="NZ_JBBAYL010000015.1"/>
</dbReference>
<dbReference type="EMBL" id="JBBAYM010000004">
    <property type="protein sequence ID" value="MEI5609098.1"/>
    <property type="molecule type" value="Genomic_DNA"/>
</dbReference>
<proteinExistence type="inferred from homology"/>
<evidence type="ECO:0000256" key="3">
    <source>
        <dbReference type="ARBA" id="ARBA00022679"/>
    </source>
</evidence>
<evidence type="ECO:0000256" key="4">
    <source>
        <dbReference type="ARBA" id="ARBA00023315"/>
    </source>
</evidence>
<keyword evidence="7" id="KW-1185">Reference proteome</keyword>
<dbReference type="EC" id="2.3.1.9" evidence="2"/>
<dbReference type="Proteomes" id="UP001365781">
    <property type="component" value="Unassembled WGS sequence"/>
</dbReference>
<gene>
    <name evidence="6" type="ORF">WB403_07970</name>
</gene>
<sequence>MSESVILAGACTPSGDLFAGLGALNAVTLGALIIEGALDRAGVSAGEVDYVITGQEQARRTARGARIPDRVPAVSVSGARLCGLNAIALADRLIRSGEGDVVVVGGVDPGGVRSMRCSGTPDPCLAGGPPRRADCAVAVVLMRRTRADRLGLPWLARVGAHSAVTGSAGSSCAGAVRAIRQALLAVPATPRDLRFVDVRQTSLMTGADPAPAPPSAVASAFDTTGVRTVLRLAQTLARKGGGMGAAGIWGDHRAEAVIVCARTR</sequence>
<evidence type="ECO:0000256" key="2">
    <source>
        <dbReference type="ARBA" id="ARBA00012705"/>
    </source>
</evidence>
<dbReference type="SUPFAM" id="SSF53901">
    <property type="entry name" value="Thiolase-like"/>
    <property type="match status" value="1"/>
</dbReference>
<reference evidence="6 7" key="1">
    <citation type="submission" date="2024-03" db="EMBL/GenBank/DDBJ databases">
        <title>First Report of Pectobacterium brasiliscabiei causing potato scab in china.</title>
        <authorList>
            <person name="Handique U."/>
        </authorList>
    </citation>
    <scope>NUCLEOTIDE SEQUENCE [LARGE SCALE GENOMIC DNA]</scope>
    <source>
        <strain evidence="6 7">ZRIMU1503</strain>
    </source>
</reference>
<dbReference type="PANTHER" id="PTHR18919:SF107">
    <property type="entry name" value="ACETYL-COA ACETYLTRANSFERASE, CYTOSOLIC"/>
    <property type="match status" value="1"/>
</dbReference>
<keyword evidence="3" id="KW-0808">Transferase</keyword>
<keyword evidence="4" id="KW-0012">Acyltransferase</keyword>
<comment type="caution">
    <text evidence="6">The sequence shown here is derived from an EMBL/GenBank/DDBJ whole genome shotgun (WGS) entry which is preliminary data.</text>
</comment>
<accession>A0ABU8G7U0</accession>
<evidence type="ECO:0000313" key="6">
    <source>
        <dbReference type="EMBL" id="MEI5609098.1"/>
    </source>
</evidence>
<dbReference type="InterPro" id="IPR016039">
    <property type="entry name" value="Thiolase-like"/>
</dbReference>
<dbReference type="InterPro" id="IPR020616">
    <property type="entry name" value="Thiolase_N"/>
</dbReference>
<dbReference type="PANTHER" id="PTHR18919">
    <property type="entry name" value="ACETYL-COA C-ACYLTRANSFERASE"/>
    <property type="match status" value="1"/>
</dbReference>
<organism evidence="6 7">
    <name type="scientific">Streptomyces brasiliscabiei</name>
    <dbReference type="NCBI Taxonomy" id="2736302"/>
    <lineage>
        <taxon>Bacteria</taxon>
        <taxon>Bacillati</taxon>
        <taxon>Actinomycetota</taxon>
        <taxon>Actinomycetes</taxon>
        <taxon>Kitasatosporales</taxon>
        <taxon>Streptomycetaceae</taxon>
        <taxon>Streptomyces</taxon>
    </lineage>
</organism>
<protein>
    <recommendedName>
        <fullName evidence="2">acetyl-CoA C-acetyltransferase</fullName>
        <ecNumber evidence="2">2.3.1.9</ecNumber>
    </recommendedName>
</protein>